<comment type="caution">
    <text evidence="9">The sequence shown here is derived from an EMBL/GenBank/DDBJ whole genome shotgun (WGS) entry which is preliminary data.</text>
</comment>
<dbReference type="AlphaFoldDB" id="A0AAD9PXA7"/>
<dbReference type="Gene3D" id="3.90.550.10">
    <property type="entry name" value="Spore Coat Polysaccharide Biosynthesis Protein SpsA, Chain A"/>
    <property type="match status" value="1"/>
</dbReference>
<name>A0AAD9PXA7_ACRCE</name>
<dbReference type="Gene3D" id="2.160.10.10">
    <property type="entry name" value="Hexapeptide repeat proteins"/>
    <property type="match status" value="1"/>
</dbReference>
<dbReference type="SUPFAM" id="SSF53448">
    <property type="entry name" value="Nucleotide-diphospho-sugar transferases"/>
    <property type="match status" value="1"/>
</dbReference>
<comment type="similarity">
    <text evidence="1">Belongs to the UDPGP type 1 family.</text>
</comment>
<evidence type="ECO:0000313" key="10">
    <source>
        <dbReference type="Proteomes" id="UP001249851"/>
    </source>
</evidence>
<gene>
    <name evidence="9" type="ORF">P5673_028424</name>
</gene>
<proteinExistence type="inferred from homology"/>
<keyword evidence="10" id="KW-1185">Reference proteome</keyword>
<comment type="subunit">
    <text evidence="2">Homooctamer.</text>
</comment>
<accession>A0AAD9PXA7</accession>
<dbReference type="EC" id="2.7.7.9" evidence="3"/>
<evidence type="ECO:0000256" key="2">
    <source>
        <dbReference type="ARBA" id="ARBA00011823"/>
    </source>
</evidence>
<organism evidence="9 10">
    <name type="scientific">Acropora cervicornis</name>
    <name type="common">Staghorn coral</name>
    <dbReference type="NCBI Taxonomy" id="6130"/>
    <lineage>
        <taxon>Eukaryota</taxon>
        <taxon>Metazoa</taxon>
        <taxon>Cnidaria</taxon>
        <taxon>Anthozoa</taxon>
        <taxon>Hexacorallia</taxon>
        <taxon>Scleractinia</taxon>
        <taxon>Astrocoeniina</taxon>
        <taxon>Acroporidae</taxon>
        <taxon>Acropora</taxon>
    </lineage>
</organism>
<evidence type="ECO:0000256" key="3">
    <source>
        <dbReference type="ARBA" id="ARBA00012415"/>
    </source>
</evidence>
<evidence type="ECO:0000256" key="1">
    <source>
        <dbReference type="ARBA" id="ARBA00010401"/>
    </source>
</evidence>
<dbReference type="GO" id="GO:0006011">
    <property type="term" value="P:UDP-alpha-D-glucose metabolic process"/>
    <property type="evidence" value="ECO:0007669"/>
    <property type="project" value="InterPro"/>
</dbReference>
<evidence type="ECO:0000256" key="7">
    <source>
        <dbReference type="ARBA" id="ARBA00023579"/>
    </source>
</evidence>
<dbReference type="PANTHER" id="PTHR43511">
    <property type="match status" value="1"/>
</dbReference>
<keyword evidence="5" id="KW-0808">Transferase</keyword>
<evidence type="ECO:0000256" key="5">
    <source>
        <dbReference type="ARBA" id="ARBA00022679"/>
    </source>
</evidence>
<dbReference type="Proteomes" id="UP001249851">
    <property type="component" value="Unassembled WGS sequence"/>
</dbReference>
<reference evidence="9" key="1">
    <citation type="journal article" date="2023" name="G3 (Bethesda)">
        <title>Whole genome assembly and annotation of the endangered Caribbean coral Acropora cervicornis.</title>
        <authorList>
            <person name="Selwyn J.D."/>
            <person name="Vollmer S.V."/>
        </authorList>
    </citation>
    <scope>NUCLEOTIDE SEQUENCE</scope>
    <source>
        <strain evidence="9">K2</strain>
    </source>
</reference>
<evidence type="ECO:0000256" key="8">
    <source>
        <dbReference type="ARBA" id="ARBA00047432"/>
    </source>
</evidence>
<reference evidence="9" key="2">
    <citation type="journal article" date="2023" name="Science">
        <title>Genomic signatures of disease resistance in endangered staghorn corals.</title>
        <authorList>
            <person name="Vollmer S.V."/>
            <person name="Selwyn J.D."/>
            <person name="Despard B.A."/>
            <person name="Roesel C.L."/>
        </authorList>
    </citation>
    <scope>NUCLEOTIDE SEQUENCE</scope>
    <source>
        <strain evidence="9">K2</strain>
    </source>
</reference>
<dbReference type="Pfam" id="PF01704">
    <property type="entry name" value="UDPGP"/>
    <property type="match status" value="1"/>
</dbReference>
<dbReference type="InterPro" id="IPR029044">
    <property type="entry name" value="Nucleotide-diphossugar_trans"/>
</dbReference>
<evidence type="ECO:0000256" key="4">
    <source>
        <dbReference type="ARBA" id="ARBA00019048"/>
    </source>
</evidence>
<dbReference type="InterPro" id="IPR002618">
    <property type="entry name" value="UDPGP_fam"/>
</dbReference>
<dbReference type="FunFam" id="2.160.10.10:FF:000001">
    <property type="entry name" value="UTP--glucose-1-phosphate uridylyltransferase"/>
    <property type="match status" value="1"/>
</dbReference>
<dbReference type="GO" id="GO:0003983">
    <property type="term" value="F:UTP:glucose-1-phosphate uridylyltransferase activity"/>
    <property type="evidence" value="ECO:0007669"/>
    <property type="project" value="UniProtKB-EC"/>
</dbReference>
<protein>
    <recommendedName>
        <fullName evidence="4">UTP--glucose-1-phosphate uridylyltransferase</fullName>
        <ecNumber evidence="3">2.7.7.9</ecNumber>
    </recommendedName>
</protein>
<evidence type="ECO:0000256" key="6">
    <source>
        <dbReference type="ARBA" id="ARBA00022695"/>
    </source>
</evidence>
<evidence type="ECO:0000313" key="9">
    <source>
        <dbReference type="EMBL" id="KAK2550751.1"/>
    </source>
</evidence>
<dbReference type="InterPro" id="IPR016267">
    <property type="entry name" value="UDPGP_trans"/>
</dbReference>
<sequence>MADSTSTHPSALGTSKSAKVFSSSPFWTDEKNSVVRLNSETIMADPVLEFKAQARIDAYQRMESELKELLGTAPHERIKILKYSDIPDAVESDVKKALDKLVHLNNRYGCRVPLVLMNSFNTHDETLKTLRKYKACNVVIHCFNQSCHPRIVKESLLPLPTVLGNKNEFNVENNFIDEGKEYMFVSNIDNLGATPYILTYLNNPPQAPGPEFIMEVTDKTRADVKGGTLIEYGGKQRLLEIAQVPKENVDEFKSVTKFRIFNTNNLWMKLSAVKRLVAEDKMHMEVIVNNKTLDNGMRVIQLETAVGAAMKNFDGAHGINVPRRRFLPVKTCSDLLIIMSNLYEMEHGRLTMNPSRQFPTVPIVQLSGSHFKKVKDFLYRFETIPDLLDLDHLTVSGDVTFGKAVSLKGTVIVIANHGERIDIPSGSILENKIVSGNLRILQH</sequence>
<dbReference type="EMBL" id="JARQWQ010000106">
    <property type="protein sequence ID" value="KAK2550751.1"/>
    <property type="molecule type" value="Genomic_DNA"/>
</dbReference>
<comment type="catalytic activity">
    <reaction evidence="8">
        <text>alpha-D-glucose 1-phosphate + UTP + H(+) = UDP-alpha-D-glucose + diphosphate</text>
        <dbReference type="Rhea" id="RHEA:19889"/>
        <dbReference type="ChEBI" id="CHEBI:15378"/>
        <dbReference type="ChEBI" id="CHEBI:33019"/>
        <dbReference type="ChEBI" id="CHEBI:46398"/>
        <dbReference type="ChEBI" id="CHEBI:58601"/>
        <dbReference type="ChEBI" id="CHEBI:58885"/>
        <dbReference type="EC" id="2.7.7.9"/>
    </reaction>
    <physiologicalReaction direction="left-to-right" evidence="8">
        <dbReference type="Rhea" id="RHEA:19890"/>
    </physiologicalReaction>
</comment>
<keyword evidence="6 9" id="KW-0548">Nucleotidyltransferase</keyword>
<comment type="function">
    <text evidence="7">UTP--glucose-1-phosphate uridylyltransferase catalyzing the conversion of glucose-1-phosphate into UDP-glucose, a crucial precursor for the production of glycogen.</text>
</comment>